<dbReference type="Pfam" id="PF16242">
    <property type="entry name" value="Pyrid_ox_like"/>
    <property type="match status" value="1"/>
</dbReference>
<protein>
    <submittedName>
        <fullName evidence="2">General stress protein 26</fullName>
    </submittedName>
</protein>
<evidence type="ECO:0000259" key="1">
    <source>
        <dbReference type="Pfam" id="PF16242"/>
    </source>
</evidence>
<dbReference type="EMBL" id="FQZF01000004">
    <property type="protein sequence ID" value="SHI72523.1"/>
    <property type="molecule type" value="Genomic_DNA"/>
</dbReference>
<evidence type="ECO:0000313" key="3">
    <source>
        <dbReference type="Proteomes" id="UP000184387"/>
    </source>
</evidence>
<keyword evidence="3" id="KW-1185">Reference proteome</keyword>
<dbReference type="SUPFAM" id="SSF50475">
    <property type="entry name" value="FMN-binding split barrel"/>
    <property type="match status" value="1"/>
</dbReference>
<dbReference type="PANTHER" id="PTHR34818:SF1">
    <property type="entry name" value="PROTEIN BLI-3"/>
    <property type="match status" value="1"/>
</dbReference>
<dbReference type="Gene3D" id="2.30.110.10">
    <property type="entry name" value="Electron Transport, Fmn-binding Protein, Chain A"/>
    <property type="match status" value="1"/>
</dbReference>
<reference evidence="2 3" key="1">
    <citation type="submission" date="2016-11" db="EMBL/GenBank/DDBJ databases">
        <authorList>
            <person name="Jaros S."/>
            <person name="Januszkiewicz K."/>
            <person name="Wedrychowicz H."/>
        </authorList>
    </citation>
    <scope>NUCLEOTIDE SEQUENCE [LARGE SCALE GENOMIC DNA]</scope>
    <source>
        <strain evidence="2 3">DSM 14916</strain>
    </source>
</reference>
<proteinExistence type="predicted"/>
<dbReference type="AlphaFoldDB" id="A0A1M6DHE2"/>
<organism evidence="2 3">
    <name type="scientific">Muricoccus roseus</name>
    <dbReference type="NCBI Taxonomy" id="198092"/>
    <lineage>
        <taxon>Bacteria</taxon>
        <taxon>Pseudomonadati</taxon>
        <taxon>Pseudomonadota</taxon>
        <taxon>Alphaproteobacteria</taxon>
        <taxon>Acetobacterales</taxon>
        <taxon>Roseomonadaceae</taxon>
        <taxon>Muricoccus</taxon>
    </lineage>
</organism>
<gene>
    <name evidence="2" type="ORF">SAMN02745194_00947</name>
</gene>
<accession>A0A1M6DHE2</accession>
<sequence>MAEAQTENQQREKVRELIKDVKTTVMVTHGDGDKLRGRPMVAAGLDADGKTLWFFSGSGTEKTEEIAKNDRVLLSYSDPSSQNYVSVSGTARVVRDVAKQKELWQETMKTWFPDGPEDARIALIAVEMTGAEYWDSPSSTLLHAYGYVKAAVTGQPPKGGENERVSFSGS</sequence>
<dbReference type="InterPro" id="IPR038725">
    <property type="entry name" value="YdaG_split_barrel_FMN-bd"/>
</dbReference>
<dbReference type="OrthoDB" id="1432662at2"/>
<feature type="domain" description="General stress protein FMN-binding split barrel" evidence="1">
    <location>
        <begin position="10"/>
        <end position="156"/>
    </location>
</feature>
<dbReference type="STRING" id="198092.SAMN02745194_00947"/>
<dbReference type="Proteomes" id="UP000184387">
    <property type="component" value="Unassembled WGS sequence"/>
</dbReference>
<dbReference type="PANTHER" id="PTHR34818">
    <property type="entry name" value="PROTEIN BLI-3"/>
    <property type="match status" value="1"/>
</dbReference>
<dbReference type="InterPro" id="IPR052917">
    <property type="entry name" value="Stress-Dev_Protein"/>
</dbReference>
<evidence type="ECO:0000313" key="2">
    <source>
        <dbReference type="EMBL" id="SHI72523.1"/>
    </source>
</evidence>
<dbReference type="RefSeq" id="WP_073132021.1">
    <property type="nucleotide sequence ID" value="NZ_FQZF01000004.1"/>
</dbReference>
<dbReference type="InterPro" id="IPR012349">
    <property type="entry name" value="Split_barrel_FMN-bd"/>
</dbReference>
<name>A0A1M6DHE2_9PROT</name>